<dbReference type="Pfam" id="PF01370">
    <property type="entry name" value="Epimerase"/>
    <property type="match status" value="1"/>
</dbReference>
<accession>A0A7J5B6N2</accession>
<evidence type="ECO:0000259" key="3">
    <source>
        <dbReference type="Pfam" id="PF08338"/>
    </source>
</evidence>
<organism evidence="4 5">
    <name type="scientific">Pseudoclavibacter terrae</name>
    <dbReference type="NCBI Taxonomy" id="1530195"/>
    <lineage>
        <taxon>Bacteria</taxon>
        <taxon>Bacillati</taxon>
        <taxon>Actinomycetota</taxon>
        <taxon>Actinomycetes</taxon>
        <taxon>Micrococcales</taxon>
        <taxon>Microbacteriaceae</taxon>
        <taxon>Pseudoclavibacter</taxon>
    </lineage>
</organism>
<keyword evidence="5" id="KW-1185">Reference proteome</keyword>
<protein>
    <submittedName>
        <fullName evidence="4">TIGR01777 family protein</fullName>
    </submittedName>
</protein>
<evidence type="ECO:0000313" key="4">
    <source>
        <dbReference type="EMBL" id="KAB1639797.1"/>
    </source>
</evidence>
<sequence length="317" mass="34311">MSSQATSHKHVLVSGASGMIGHSLVEELHAHGHRVTRLVRREPKDSSEFRWNPAQRTLDARVLDGVDAVVNLSGSPLSKLPWTYNVKKEIFRSRVNATLTITAAMAASANPPTLLINGSASGAYGDRPGQVLDEDSALPETDEFLPRVVDRWERAAQTAPEGTRVVLARTGLVLGRGGVLTVLKTLASVGLLSQLGDGTQHWPWVSLRDEVRALRFLLESDDAHGAYNLVGPAPATADEIQQQLATELGRPYKLKAPSTLIDLTLQKAGRELFLADQQIRPKRLLDAGFSFKDRTAAQAVELALKSPEFEPEPGAGV</sequence>
<dbReference type="Pfam" id="PF08338">
    <property type="entry name" value="DUF1731"/>
    <property type="match status" value="1"/>
</dbReference>
<dbReference type="NCBIfam" id="TIGR01777">
    <property type="entry name" value="yfcH"/>
    <property type="match status" value="1"/>
</dbReference>
<feature type="domain" description="NAD-dependent epimerase/dehydratase" evidence="2">
    <location>
        <begin position="11"/>
        <end position="228"/>
    </location>
</feature>
<dbReference type="InterPro" id="IPR013549">
    <property type="entry name" value="DUF1731"/>
</dbReference>
<evidence type="ECO:0000259" key="2">
    <source>
        <dbReference type="Pfam" id="PF01370"/>
    </source>
</evidence>
<dbReference type="InterPro" id="IPR001509">
    <property type="entry name" value="Epimerase_deHydtase"/>
</dbReference>
<dbReference type="SUPFAM" id="SSF51735">
    <property type="entry name" value="NAD(P)-binding Rossmann-fold domains"/>
    <property type="match status" value="1"/>
</dbReference>
<dbReference type="InterPro" id="IPR036291">
    <property type="entry name" value="NAD(P)-bd_dom_sf"/>
</dbReference>
<dbReference type="InterPro" id="IPR010099">
    <property type="entry name" value="SDR39U1"/>
</dbReference>
<dbReference type="OrthoDB" id="9801773at2"/>
<dbReference type="EMBL" id="WBJX01000001">
    <property type="protein sequence ID" value="KAB1639797.1"/>
    <property type="molecule type" value="Genomic_DNA"/>
</dbReference>
<dbReference type="PANTHER" id="PTHR11092">
    <property type="entry name" value="SUGAR NUCLEOTIDE EPIMERASE RELATED"/>
    <property type="match status" value="1"/>
</dbReference>
<dbReference type="Proteomes" id="UP000490386">
    <property type="component" value="Unassembled WGS sequence"/>
</dbReference>
<name>A0A7J5B6N2_9MICO</name>
<dbReference type="RefSeq" id="WP_151422944.1">
    <property type="nucleotide sequence ID" value="NZ_WBJX01000001.1"/>
</dbReference>
<evidence type="ECO:0000256" key="1">
    <source>
        <dbReference type="ARBA" id="ARBA00009353"/>
    </source>
</evidence>
<dbReference type="Gene3D" id="3.40.50.720">
    <property type="entry name" value="NAD(P)-binding Rossmann-like Domain"/>
    <property type="match status" value="1"/>
</dbReference>
<proteinExistence type="inferred from homology"/>
<reference evidence="4 5" key="1">
    <citation type="submission" date="2019-09" db="EMBL/GenBank/DDBJ databases">
        <title>Phylogeny of genus Pseudoclavibacter and closely related genus.</title>
        <authorList>
            <person name="Li Y."/>
        </authorList>
    </citation>
    <scope>NUCLEOTIDE SEQUENCE [LARGE SCALE GENOMIC DNA]</scope>
    <source>
        <strain evidence="4 5">THG-MD12</strain>
    </source>
</reference>
<comment type="caution">
    <text evidence="4">The sequence shown here is derived from an EMBL/GenBank/DDBJ whole genome shotgun (WGS) entry which is preliminary data.</text>
</comment>
<dbReference type="AlphaFoldDB" id="A0A7J5B6N2"/>
<comment type="similarity">
    <text evidence="1">Belongs to the NAD(P)-dependent epimerase/dehydratase family. SDR39U1 subfamily.</text>
</comment>
<evidence type="ECO:0000313" key="5">
    <source>
        <dbReference type="Proteomes" id="UP000490386"/>
    </source>
</evidence>
<gene>
    <name evidence="4" type="ORF">F8O03_05655</name>
</gene>
<feature type="domain" description="DUF1731" evidence="3">
    <location>
        <begin position="257"/>
        <end position="301"/>
    </location>
</feature>
<dbReference type="PANTHER" id="PTHR11092:SF0">
    <property type="entry name" value="EPIMERASE FAMILY PROTEIN SDR39U1"/>
    <property type="match status" value="1"/>
</dbReference>